<evidence type="ECO:0000256" key="1">
    <source>
        <dbReference type="SAM" id="MobiDB-lite"/>
    </source>
</evidence>
<dbReference type="Proteomes" id="UP001189429">
    <property type="component" value="Unassembled WGS sequence"/>
</dbReference>
<organism evidence="2 3">
    <name type="scientific">Prorocentrum cordatum</name>
    <dbReference type="NCBI Taxonomy" id="2364126"/>
    <lineage>
        <taxon>Eukaryota</taxon>
        <taxon>Sar</taxon>
        <taxon>Alveolata</taxon>
        <taxon>Dinophyceae</taxon>
        <taxon>Prorocentrales</taxon>
        <taxon>Prorocentraceae</taxon>
        <taxon>Prorocentrum</taxon>
    </lineage>
</organism>
<reference evidence="2" key="1">
    <citation type="submission" date="2023-10" db="EMBL/GenBank/DDBJ databases">
        <authorList>
            <person name="Chen Y."/>
            <person name="Shah S."/>
            <person name="Dougan E. K."/>
            <person name="Thang M."/>
            <person name="Chan C."/>
        </authorList>
    </citation>
    <scope>NUCLEOTIDE SEQUENCE [LARGE SCALE GENOMIC DNA]</scope>
</reference>
<evidence type="ECO:0000313" key="3">
    <source>
        <dbReference type="Proteomes" id="UP001189429"/>
    </source>
</evidence>
<feature type="region of interest" description="Disordered" evidence="1">
    <location>
        <begin position="74"/>
        <end position="102"/>
    </location>
</feature>
<comment type="caution">
    <text evidence="2">The sequence shown here is derived from an EMBL/GenBank/DDBJ whole genome shotgun (WGS) entry which is preliminary data.</text>
</comment>
<feature type="compositionally biased region" description="Low complexity" evidence="1">
    <location>
        <begin position="74"/>
        <end position="86"/>
    </location>
</feature>
<gene>
    <name evidence="2" type="ORF">PCOR1329_LOCUS38062</name>
</gene>
<evidence type="ECO:0000313" key="2">
    <source>
        <dbReference type="EMBL" id="CAK0843838.1"/>
    </source>
</evidence>
<sequence>MMDNAQSQMSAASLEGFQQQAAAVYATMPATSELYVAASSVDASAVGDTLTSFQDPAQAAVAVAGAQASMAASSSAPVFSGGAPSASAPPPEQPDPTQGGGR</sequence>
<evidence type="ECO:0008006" key="4">
    <source>
        <dbReference type="Google" id="ProtNLM"/>
    </source>
</evidence>
<name>A0ABN9TDP1_9DINO</name>
<accession>A0ABN9TDP1</accession>
<dbReference type="EMBL" id="CAUYUJ010014612">
    <property type="protein sequence ID" value="CAK0843838.1"/>
    <property type="molecule type" value="Genomic_DNA"/>
</dbReference>
<keyword evidence="3" id="KW-1185">Reference proteome</keyword>
<protein>
    <recommendedName>
        <fullName evidence="4">PE domain-containing protein</fullName>
    </recommendedName>
</protein>
<proteinExistence type="predicted"/>